<reference evidence="1 2" key="1">
    <citation type="submission" date="2020-08" db="EMBL/GenBank/DDBJ databases">
        <title>Genomic Encyclopedia of Type Strains, Phase IV (KMG-IV): sequencing the most valuable type-strain genomes for metagenomic binning, comparative biology and taxonomic classification.</title>
        <authorList>
            <person name="Goeker M."/>
        </authorList>
    </citation>
    <scope>NUCLEOTIDE SEQUENCE [LARGE SCALE GENOMIC DNA]</scope>
    <source>
        <strain evidence="1 2">DSM 16325</strain>
    </source>
</reference>
<accession>A0A7W8IRT5</accession>
<dbReference type="AlphaFoldDB" id="A0A7W8IRT5"/>
<organism evidence="1 2">
    <name type="scientific">Anoxybacteroides tepidamans</name>
    <dbReference type="NCBI Taxonomy" id="265948"/>
    <lineage>
        <taxon>Bacteria</taxon>
        <taxon>Bacillati</taxon>
        <taxon>Bacillota</taxon>
        <taxon>Bacilli</taxon>
        <taxon>Bacillales</taxon>
        <taxon>Anoxybacillaceae</taxon>
        <taxon>Anoxybacteroides</taxon>
    </lineage>
</organism>
<sequence>MNNPFVQRQFLRPDTSIYCSKDGYDDLMQKELVRFSKQSRLVLNDRNDLKGLKRFINF</sequence>
<keyword evidence="2" id="KW-1185">Reference proteome</keyword>
<gene>
    <name evidence="1" type="ORF">HNQ34_002560</name>
</gene>
<dbReference type="EMBL" id="JACHEP010000016">
    <property type="protein sequence ID" value="MBB5325459.1"/>
    <property type="molecule type" value="Genomic_DNA"/>
</dbReference>
<proteinExistence type="predicted"/>
<evidence type="ECO:0000313" key="1">
    <source>
        <dbReference type="EMBL" id="MBB5325459.1"/>
    </source>
</evidence>
<dbReference type="Proteomes" id="UP000520011">
    <property type="component" value="Unassembled WGS sequence"/>
</dbReference>
<name>A0A7W8IRT5_9BACL</name>
<comment type="caution">
    <text evidence="1">The sequence shown here is derived from an EMBL/GenBank/DDBJ whole genome shotgun (WGS) entry which is preliminary data.</text>
</comment>
<dbReference type="RefSeq" id="WP_312856130.1">
    <property type="nucleotide sequence ID" value="NZ_JACHEP010000016.1"/>
</dbReference>
<evidence type="ECO:0000313" key="2">
    <source>
        <dbReference type="Proteomes" id="UP000520011"/>
    </source>
</evidence>
<protein>
    <submittedName>
        <fullName evidence="1">Uncharacterized membrane protein YcgQ (UPF0703/DUF1980 family)</fullName>
    </submittedName>
</protein>